<evidence type="ECO:0000313" key="1">
    <source>
        <dbReference type="EMBL" id="CUM96988.1"/>
    </source>
</evidence>
<name>A0A173T6H0_9FIRM</name>
<organism evidence="1 2">
    <name type="scientific">Coprococcus comes</name>
    <dbReference type="NCBI Taxonomy" id="410072"/>
    <lineage>
        <taxon>Bacteria</taxon>
        <taxon>Bacillati</taxon>
        <taxon>Bacillota</taxon>
        <taxon>Clostridia</taxon>
        <taxon>Lachnospirales</taxon>
        <taxon>Lachnospiraceae</taxon>
        <taxon>Coprococcus</taxon>
    </lineage>
</organism>
<dbReference type="EMBL" id="CYXR01000012">
    <property type="protein sequence ID" value="CUM96988.1"/>
    <property type="molecule type" value="Genomic_DNA"/>
</dbReference>
<reference evidence="1 2" key="1">
    <citation type="submission" date="2015-09" db="EMBL/GenBank/DDBJ databases">
        <authorList>
            <consortium name="Pathogen Informatics"/>
        </authorList>
    </citation>
    <scope>NUCLEOTIDE SEQUENCE [LARGE SCALE GENOMIC DNA]</scope>
    <source>
        <strain evidence="1 2">2789STDY5834962</strain>
    </source>
</reference>
<dbReference type="RefSeq" id="WP_156333087.1">
    <property type="nucleotide sequence ID" value="NZ_CYXR01000012.1"/>
</dbReference>
<dbReference type="Proteomes" id="UP000095727">
    <property type="component" value="Unassembled WGS sequence"/>
</dbReference>
<gene>
    <name evidence="1" type="ORF">ERS852574_01887</name>
</gene>
<evidence type="ECO:0000313" key="2">
    <source>
        <dbReference type="Proteomes" id="UP000095727"/>
    </source>
</evidence>
<proteinExistence type="predicted"/>
<sequence>MSYEVINEELKIAKCSITDLTIGQVHNFLESWGDDSKIGTLTMFYDREKELLVLNEDNDMYETCLMTATAYLSGDYERRKELLKNAPEGIVESVKLLEKVFKYRLFDKRTFQALNNLLDDTQRKYVAHLINEEDPISAVYIAFRAGMISGKRIERAKKRKDR</sequence>
<accession>A0A173T6H0</accession>
<protein>
    <submittedName>
        <fullName evidence="1">Uncharacterized protein</fullName>
    </submittedName>
</protein>
<dbReference type="AlphaFoldDB" id="A0A173T6H0"/>